<keyword evidence="1" id="KW-0472">Membrane</keyword>
<feature type="transmembrane region" description="Helical" evidence="1">
    <location>
        <begin position="172"/>
        <end position="189"/>
    </location>
</feature>
<feature type="transmembrane region" description="Helical" evidence="1">
    <location>
        <begin position="460"/>
        <end position="478"/>
    </location>
</feature>
<dbReference type="Pfam" id="PF24677">
    <property type="entry name" value="DUF7657"/>
    <property type="match status" value="1"/>
</dbReference>
<dbReference type="EMBL" id="FNHQ01000015">
    <property type="protein sequence ID" value="SDM84858.1"/>
    <property type="molecule type" value="Genomic_DNA"/>
</dbReference>
<feature type="transmembrane region" description="Helical" evidence="1">
    <location>
        <begin position="119"/>
        <end position="140"/>
    </location>
</feature>
<dbReference type="AlphaFoldDB" id="A0A1G9WJZ5"/>
<evidence type="ECO:0008006" key="6">
    <source>
        <dbReference type="Google" id="ProtNLM"/>
    </source>
</evidence>
<feature type="transmembrane region" description="Helical" evidence="1">
    <location>
        <begin position="312"/>
        <end position="332"/>
    </location>
</feature>
<evidence type="ECO:0000259" key="2">
    <source>
        <dbReference type="Pfam" id="PF24672"/>
    </source>
</evidence>
<evidence type="ECO:0000256" key="1">
    <source>
        <dbReference type="SAM" id="Phobius"/>
    </source>
</evidence>
<evidence type="ECO:0000313" key="5">
    <source>
        <dbReference type="Proteomes" id="UP000199309"/>
    </source>
</evidence>
<name>A0A1G9WJZ5_9FIRM</name>
<dbReference type="Pfam" id="PF24672">
    <property type="entry name" value="DUF7654"/>
    <property type="match status" value="1"/>
</dbReference>
<gene>
    <name evidence="4" type="ORF">SAMN05660299_01627</name>
</gene>
<dbReference type="InterPro" id="IPR056071">
    <property type="entry name" value="DUF7654"/>
</dbReference>
<feature type="transmembrane region" description="Helical" evidence="1">
    <location>
        <begin position="382"/>
        <end position="399"/>
    </location>
</feature>
<dbReference type="OrthoDB" id="909787at2"/>
<keyword evidence="1" id="KW-0812">Transmembrane</keyword>
<evidence type="ECO:0000313" key="4">
    <source>
        <dbReference type="EMBL" id="SDM84858.1"/>
    </source>
</evidence>
<feature type="transmembrane region" description="Helical" evidence="1">
    <location>
        <begin position="196"/>
        <end position="211"/>
    </location>
</feature>
<feature type="domain" description="DUF7654" evidence="2">
    <location>
        <begin position="484"/>
        <end position="637"/>
    </location>
</feature>
<dbReference type="RefSeq" id="WP_091650403.1">
    <property type="nucleotide sequence ID" value="NZ_FNHQ01000015.1"/>
</dbReference>
<feature type="transmembrane region" description="Helical" evidence="1">
    <location>
        <begin position="12"/>
        <end position="33"/>
    </location>
</feature>
<keyword evidence="5" id="KW-1185">Reference proteome</keyword>
<feature type="transmembrane region" description="Helical" evidence="1">
    <location>
        <begin position="246"/>
        <end position="266"/>
    </location>
</feature>
<dbReference type="Proteomes" id="UP000199309">
    <property type="component" value="Unassembled WGS sequence"/>
</dbReference>
<feature type="transmembrane region" description="Helical" evidence="1">
    <location>
        <begin position="411"/>
        <end position="429"/>
    </location>
</feature>
<feature type="transmembrane region" description="Helical" evidence="1">
    <location>
        <begin position="435"/>
        <end position="453"/>
    </location>
</feature>
<dbReference type="InterPro" id="IPR056074">
    <property type="entry name" value="DUF7657"/>
</dbReference>
<sequence>MNRILSHRWKIGIILWIILIIFQIHGSSIGLYAHILQVPDMDTACMGTNHDFQLDEWAVFTPLAFSQYFDGFSYFSHLSRAAVTDVALVYGQPCWDVITVFRPFLWGYLFLPVGNGLSFFWTGRLIFLFLISYEFGMLFLQQNKKLSFCYALLTVFSPMVQWWFSINGFVETLLWGQVGVLAVNGYITTSSYKKRLLYMVGLAYGIVAYAVSFYPAWQVSFAYVFLFMAGWIIYKNRKNTYGTYKDVFLGLALICLATLPIVHVFFKSWDTILAFANSVYPGQRRDLGGGFSFDWLFHYILLYMAPFGWDMGYAPTGAATFISFAPLGIVLAGWNYCKTHFRDSLTGGLIILLVVYITHFLYPWPEFLARATLLSFSPAARMIPAMDFLQLLILLRVLSFQLPVCNKKMTACMTAAFVIFELWAVLPVIKPEHFTLWIMVVSMFSVCAALYILRLRHGLVLFIALTALVSGMAVNPVARGVQSVYGTQLAREITEIAAQDKGNWIVDNGDTWNTDHINYMNSYPIMFGAPTINSVNLYVYWPRWESFELTEKERSILNRYAHMNITLDNAEPTKFQNPKGNSIIADIVNIKLNVSDLKKLNVSYVLSSRDLSVMHNNTVGLVPLYAANGHTVYHVEYK</sequence>
<dbReference type="STRING" id="349095.SAMN05660299_01627"/>
<feature type="transmembrane region" description="Helical" evidence="1">
    <location>
        <begin position="217"/>
        <end position="234"/>
    </location>
</feature>
<feature type="domain" description="DUF7657" evidence="3">
    <location>
        <begin position="7"/>
        <end position="399"/>
    </location>
</feature>
<reference evidence="4 5" key="1">
    <citation type="submission" date="2016-10" db="EMBL/GenBank/DDBJ databases">
        <authorList>
            <person name="de Groot N.N."/>
        </authorList>
    </citation>
    <scope>NUCLEOTIDE SEQUENCE [LARGE SCALE GENOMIC DNA]</scope>
    <source>
        <strain evidence="4 5">DSM 16981</strain>
    </source>
</reference>
<feature type="transmembrane region" description="Helical" evidence="1">
    <location>
        <begin position="344"/>
        <end position="362"/>
    </location>
</feature>
<evidence type="ECO:0000259" key="3">
    <source>
        <dbReference type="Pfam" id="PF24677"/>
    </source>
</evidence>
<accession>A0A1G9WJZ5</accession>
<protein>
    <recommendedName>
        <fullName evidence="6">4-amino-4-deoxy-L-arabinose transferase</fullName>
    </recommendedName>
</protein>
<organism evidence="4 5">
    <name type="scientific">Megasphaera paucivorans</name>
    <dbReference type="NCBI Taxonomy" id="349095"/>
    <lineage>
        <taxon>Bacteria</taxon>
        <taxon>Bacillati</taxon>
        <taxon>Bacillota</taxon>
        <taxon>Negativicutes</taxon>
        <taxon>Veillonellales</taxon>
        <taxon>Veillonellaceae</taxon>
        <taxon>Megasphaera</taxon>
    </lineage>
</organism>
<proteinExistence type="predicted"/>
<keyword evidence="1" id="KW-1133">Transmembrane helix</keyword>